<name>A0AAN7SG87_MYCAM</name>
<feature type="region of interest" description="Disordered" evidence="1">
    <location>
        <begin position="125"/>
        <end position="158"/>
    </location>
</feature>
<evidence type="ECO:0000256" key="1">
    <source>
        <dbReference type="SAM" id="MobiDB-lite"/>
    </source>
</evidence>
<evidence type="ECO:0000313" key="2">
    <source>
        <dbReference type="EMBL" id="KAK4827028.1"/>
    </source>
</evidence>
<proteinExistence type="predicted"/>
<keyword evidence="3" id="KW-1185">Reference proteome</keyword>
<organism evidence="2 3">
    <name type="scientific">Mycteria americana</name>
    <name type="common">Wood stork</name>
    <dbReference type="NCBI Taxonomy" id="33587"/>
    <lineage>
        <taxon>Eukaryota</taxon>
        <taxon>Metazoa</taxon>
        <taxon>Chordata</taxon>
        <taxon>Craniata</taxon>
        <taxon>Vertebrata</taxon>
        <taxon>Euteleostomi</taxon>
        <taxon>Archelosauria</taxon>
        <taxon>Archosauria</taxon>
        <taxon>Dinosauria</taxon>
        <taxon>Saurischia</taxon>
        <taxon>Theropoda</taxon>
        <taxon>Coelurosauria</taxon>
        <taxon>Aves</taxon>
        <taxon>Neognathae</taxon>
        <taxon>Neoaves</taxon>
        <taxon>Aequornithes</taxon>
        <taxon>Ciconiiformes</taxon>
        <taxon>Ciconiidae</taxon>
        <taxon>Mycteria</taxon>
    </lineage>
</organism>
<dbReference type="EMBL" id="JAUNZN010000002">
    <property type="protein sequence ID" value="KAK4827028.1"/>
    <property type="molecule type" value="Genomic_DNA"/>
</dbReference>
<dbReference type="Proteomes" id="UP001333110">
    <property type="component" value="Unassembled WGS sequence"/>
</dbReference>
<accession>A0AAN7SG87</accession>
<sequence>MARLVRRGVKGRLCKAATSQNHRVVEVGRHLWRPTHQPSPAQRRVSHSRKLRAVFSGDLRISKDGGFTTSLENCSSVGPPAHLGLLVKERQIGESPVEGHQDGHDAAAHSAGGRTEKTGFVNCLQGPSFQPTARQKAAITPGLQRRETRPQERITAYK</sequence>
<comment type="caution">
    <text evidence="2">The sequence shown here is derived from an EMBL/GenBank/DDBJ whole genome shotgun (WGS) entry which is preliminary data.</text>
</comment>
<reference evidence="2 3" key="1">
    <citation type="journal article" date="2023" name="J. Hered.">
        <title>Chromosome-level genome of the wood stork (Mycteria americana) provides insight into avian chromosome evolution.</title>
        <authorList>
            <person name="Flamio R. Jr."/>
            <person name="Ramstad K.M."/>
        </authorList>
    </citation>
    <scope>NUCLEOTIDE SEQUENCE [LARGE SCALE GENOMIC DNA]</scope>
    <source>
        <strain evidence="2">JAX WOST 10</strain>
    </source>
</reference>
<gene>
    <name evidence="2" type="ORF">QYF61_013162</name>
</gene>
<dbReference type="AlphaFoldDB" id="A0AAN7SG87"/>
<protein>
    <submittedName>
        <fullName evidence="2">Uncharacterized protein</fullName>
    </submittedName>
</protein>
<evidence type="ECO:0000313" key="3">
    <source>
        <dbReference type="Proteomes" id="UP001333110"/>
    </source>
</evidence>